<comment type="function">
    <text evidence="2">Responsible for synthesis of pseudouridine from uracil.</text>
</comment>
<name>A0ABT4LT83_9PROT</name>
<feature type="domain" description="Pseudouridine synthase RsuA/RluA-like" evidence="3">
    <location>
        <begin position="25"/>
        <end position="172"/>
    </location>
</feature>
<dbReference type="CDD" id="cd02869">
    <property type="entry name" value="PseudoU_synth_RluA_like"/>
    <property type="match status" value="1"/>
</dbReference>
<keyword evidence="2" id="KW-0413">Isomerase</keyword>
<reference evidence="4" key="1">
    <citation type="submission" date="2022-12" db="EMBL/GenBank/DDBJ databases">
        <title>Bacterial isolates from different developmental stages of Nematostella vectensis.</title>
        <authorList>
            <person name="Fraune S."/>
        </authorList>
    </citation>
    <scope>NUCLEOTIDE SEQUENCE</scope>
    <source>
        <strain evidence="4">G21632-S1</strain>
    </source>
</reference>
<comment type="similarity">
    <text evidence="1 2">Belongs to the pseudouridine synthase RluA family.</text>
</comment>
<accession>A0ABT4LT83</accession>
<dbReference type="InterPro" id="IPR006145">
    <property type="entry name" value="PsdUridine_synth_RsuA/RluA"/>
</dbReference>
<dbReference type="InterPro" id="IPR006224">
    <property type="entry name" value="PsdUridine_synth_RluA-like_CS"/>
</dbReference>
<dbReference type="PANTHER" id="PTHR21600">
    <property type="entry name" value="MITOCHONDRIAL RNA PSEUDOURIDINE SYNTHASE"/>
    <property type="match status" value="1"/>
</dbReference>
<dbReference type="InterPro" id="IPR050188">
    <property type="entry name" value="RluA_PseudoU_synthase"/>
</dbReference>
<evidence type="ECO:0000256" key="1">
    <source>
        <dbReference type="ARBA" id="ARBA00010876"/>
    </source>
</evidence>
<dbReference type="Pfam" id="PF00849">
    <property type="entry name" value="PseudoU_synth_2"/>
    <property type="match status" value="1"/>
</dbReference>
<sequence length="229" mass="25405">MSVPPEPEYRPPPPEALKLIHADEDLFVANKPAGLLSVPGRGSHKSASVLSYLSELYGPVFDVHRLDLDTSGLMIVARSQLAQSTLAQQFADRKITKTYNALVRGQMAGVSGEIDLPIGRDWNERPLRRIDHDAGKPAKTLWWLEKQGKMNAHLRLQPVTGRTHQLRVHLASIGHPILGDRLYDSGYSSGRLYLHAGRLDFEHPSTGKPVHFQSVKPFDLQGATADTRL</sequence>
<dbReference type="Proteomes" id="UP001083770">
    <property type="component" value="Unassembled WGS sequence"/>
</dbReference>
<dbReference type="NCBIfam" id="TIGR00005">
    <property type="entry name" value="rluA_subfam"/>
    <property type="match status" value="1"/>
</dbReference>
<dbReference type="InterPro" id="IPR006225">
    <property type="entry name" value="PsdUridine_synth_RluC/D"/>
</dbReference>
<evidence type="ECO:0000256" key="2">
    <source>
        <dbReference type="RuleBase" id="RU362028"/>
    </source>
</evidence>
<comment type="caution">
    <text evidence="4">The sequence shown here is derived from an EMBL/GenBank/DDBJ whole genome shotgun (WGS) entry which is preliminary data.</text>
</comment>
<dbReference type="PANTHER" id="PTHR21600:SF87">
    <property type="entry name" value="RNA PSEUDOURIDYLATE SYNTHASE DOMAIN-CONTAINING PROTEIN 1"/>
    <property type="match status" value="1"/>
</dbReference>
<dbReference type="EC" id="5.4.99.-" evidence="2"/>
<dbReference type="Gene3D" id="3.30.2350.10">
    <property type="entry name" value="Pseudouridine synthase"/>
    <property type="match status" value="1"/>
</dbReference>
<dbReference type="RefSeq" id="WP_269401703.1">
    <property type="nucleotide sequence ID" value="NZ_JAPWGW010000001.1"/>
</dbReference>
<proteinExistence type="inferred from homology"/>
<evidence type="ECO:0000259" key="3">
    <source>
        <dbReference type="Pfam" id="PF00849"/>
    </source>
</evidence>
<protein>
    <recommendedName>
        <fullName evidence="2">Pseudouridine synthase</fullName>
        <ecNumber evidence="2">5.4.99.-</ecNumber>
    </recommendedName>
</protein>
<dbReference type="PROSITE" id="PS01129">
    <property type="entry name" value="PSI_RLU"/>
    <property type="match status" value="1"/>
</dbReference>
<evidence type="ECO:0000313" key="4">
    <source>
        <dbReference type="EMBL" id="MCZ4297574.1"/>
    </source>
</evidence>
<comment type="catalytic activity">
    <reaction evidence="2">
        <text>a uridine in RNA = a pseudouridine in RNA</text>
        <dbReference type="Rhea" id="RHEA:48348"/>
        <dbReference type="Rhea" id="RHEA-COMP:12068"/>
        <dbReference type="Rhea" id="RHEA-COMP:12069"/>
        <dbReference type="ChEBI" id="CHEBI:65314"/>
        <dbReference type="ChEBI" id="CHEBI:65315"/>
    </reaction>
</comment>
<dbReference type="InterPro" id="IPR020103">
    <property type="entry name" value="PsdUridine_synth_cat_dom_sf"/>
</dbReference>
<keyword evidence="5" id="KW-1185">Reference proteome</keyword>
<evidence type="ECO:0000313" key="5">
    <source>
        <dbReference type="Proteomes" id="UP001083770"/>
    </source>
</evidence>
<gene>
    <name evidence="4" type="ORF">O4G74_05825</name>
</gene>
<dbReference type="SUPFAM" id="SSF55120">
    <property type="entry name" value="Pseudouridine synthase"/>
    <property type="match status" value="1"/>
</dbReference>
<dbReference type="EMBL" id="JAPWGW010000001">
    <property type="protein sequence ID" value="MCZ4297574.1"/>
    <property type="molecule type" value="Genomic_DNA"/>
</dbReference>
<organism evidence="4 5">
    <name type="scientific">Henriciella marina</name>
    <dbReference type="NCBI Taxonomy" id="453851"/>
    <lineage>
        <taxon>Bacteria</taxon>
        <taxon>Pseudomonadati</taxon>
        <taxon>Pseudomonadota</taxon>
        <taxon>Alphaproteobacteria</taxon>
        <taxon>Hyphomonadales</taxon>
        <taxon>Hyphomonadaceae</taxon>
        <taxon>Henriciella</taxon>
    </lineage>
</organism>